<organism evidence="4 5">
    <name type="scientific">Clostridium uliginosum</name>
    <dbReference type="NCBI Taxonomy" id="119641"/>
    <lineage>
        <taxon>Bacteria</taxon>
        <taxon>Bacillati</taxon>
        <taxon>Bacillota</taxon>
        <taxon>Clostridia</taxon>
        <taxon>Eubacteriales</taxon>
        <taxon>Clostridiaceae</taxon>
        <taxon>Clostridium</taxon>
    </lineage>
</organism>
<proteinExistence type="predicted"/>
<evidence type="ECO:0000313" key="5">
    <source>
        <dbReference type="Proteomes" id="UP000199263"/>
    </source>
</evidence>
<evidence type="ECO:0000256" key="1">
    <source>
        <dbReference type="ARBA" id="ARBA00022676"/>
    </source>
</evidence>
<dbReference type="SUPFAM" id="SSF53448">
    <property type="entry name" value="Nucleotide-diphospho-sugar transferases"/>
    <property type="match status" value="1"/>
</dbReference>
<evidence type="ECO:0000259" key="3">
    <source>
        <dbReference type="Pfam" id="PF00535"/>
    </source>
</evidence>
<keyword evidence="5" id="KW-1185">Reference proteome</keyword>
<accession>A0A1I1MM03</accession>
<gene>
    <name evidence="4" type="ORF">SAMN05421842_11144</name>
</gene>
<sequence>MIEGVTDLVKVSIITPVYNVEECIEKNIKSIISQTCKDFELLLIDDGSKDRSIEIARELLETSDINYKIISQKNSGVSTARNRGIEEANGEYISFLDSDDYIDSRYVELMYEKAITNDCDVVFCDYSEVDGDGKILAQSSTNFLDDFIEGKEGALRQLNGEINLGMRSAIYRTLIIKGNNLEFDSNRKYAEDMVFIVKALLYAKKVISVDEVLAYYVRWDAAVTRTASLKHLDCYYSYVDLLKYIKEIGDLREIEEFLIQFKIPYSISHIFSTLCREEKFHEDLFRFLKQDDVSQALKKYKLQKFDKNNIRYLIQCKGMKCCPNLLLKAFNIILR</sequence>
<dbReference type="GO" id="GO:0016757">
    <property type="term" value="F:glycosyltransferase activity"/>
    <property type="evidence" value="ECO:0007669"/>
    <property type="project" value="UniProtKB-KW"/>
</dbReference>
<dbReference type="InterPro" id="IPR029044">
    <property type="entry name" value="Nucleotide-diphossugar_trans"/>
</dbReference>
<dbReference type="EMBL" id="FOMG01000011">
    <property type="protein sequence ID" value="SFC85862.1"/>
    <property type="molecule type" value="Genomic_DNA"/>
</dbReference>
<dbReference type="Pfam" id="PF00535">
    <property type="entry name" value="Glycos_transf_2"/>
    <property type="match status" value="1"/>
</dbReference>
<keyword evidence="1" id="KW-0328">Glycosyltransferase</keyword>
<evidence type="ECO:0000256" key="2">
    <source>
        <dbReference type="ARBA" id="ARBA00022679"/>
    </source>
</evidence>
<evidence type="ECO:0000313" key="4">
    <source>
        <dbReference type="EMBL" id="SFC85862.1"/>
    </source>
</evidence>
<dbReference type="InterPro" id="IPR001173">
    <property type="entry name" value="Glyco_trans_2-like"/>
</dbReference>
<feature type="domain" description="Glycosyltransferase 2-like" evidence="3">
    <location>
        <begin position="12"/>
        <end position="147"/>
    </location>
</feature>
<dbReference type="Proteomes" id="UP000199263">
    <property type="component" value="Unassembled WGS sequence"/>
</dbReference>
<dbReference type="AlphaFoldDB" id="A0A1I1MM03"/>
<dbReference type="PANTHER" id="PTHR22916:SF51">
    <property type="entry name" value="GLYCOSYLTRANSFERASE EPSH-RELATED"/>
    <property type="match status" value="1"/>
</dbReference>
<protein>
    <submittedName>
        <fullName evidence="4">Glycosyl transferase family 2</fullName>
    </submittedName>
</protein>
<dbReference type="Gene3D" id="3.90.550.10">
    <property type="entry name" value="Spore Coat Polysaccharide Biosynthesis Protein SpsA, Chain A"/>
    <property type="match status" value="1"/>
</dbReference>
<name>A0A1I1MM03_9CLOT</name>
<dbReference type="PANTHER" id="PTHR22916">
    <property type="entry name" value="GLYCOSYLTRANSFERASE"/>
    <property type="match status" value="1"/>
</dbReference>
<keyword evidence="2 4" id="KW-0808">Transferase</keyword>
<dbReference type="STRING" id="119641.SAMN05421842_11144"/>
<reference evidence="4 5" key="1">
    <citation type="submission" date="2016-10" db="EMBL/GenBank/DDBJ databases">
        <authorList>
            <person name="de Groot N.N."/>
        </authorList>
    </citation>
    <scope>NUCLEOTIDE SEQUENCE [LARGE SCALE GENOMIC DNA]</scope>
    <source>
        <strain evidence="4 5">DSM 12992</strain>
    </source>
</reference>